<keyword evidence="1" id="KW-0732">Signal</keyword>
<reference evidence="2 3" key="1">
    <citation type="submission" date="2019-03" db="EMBL/GenBank/DDBJ databases">
        <title>Genomics of glacier-inhabiting Cryobacterium strains.</title>
        <authorList>
            <person name="Liu Q."/>
            <person name="Xin Y.-H."/>
        </authorList>
    </citation>
    <scope>NUCLEOTIDE SEQUENCE [LARGE SCALE GENOMIC DNA]</scope>
    <source>
        <strain evidence="2 3">TMT1-51</strain>
    </source>
</reference>
<sequence>MFTVTRTLLTVALSASLLVSLAACSAPTTAAPAAEKPSAATATPTPTVAPAGVDALPLLAGLTATAPAGWEPGSCAALNFAGPAGWERVDQPDARILFQNNAEPSLTHTVDGQEEYLVQSVMFSCGLPKTEWDGEWSSGEGTESYRLDVAGATYSAVIVWPVVNYQAEGYGDIPGDFFKAEIQIVTPEQDYFTALFTLPANDNAYNVVAQVASGLSVG</sequence>
<dbReference type="EMBL" id="SOHA01000006">
    <property type="protein sequence ID" value="TFD32709.1"/>
    <property type="molecule type" value="Genomic_DNA"/>
</dbReference>
<dbReference type="OrthoDB" id="5122089at2"/>
<evidence type="ECO:0000313" key="2">
    <source>
        <dbReference type="EMBL" id="TFD32709.1"/>
    </source>
</evidence>
<name>A0A4Y8JZC8_9MICO</name>
<evidence type="ECO:0000313" key="3">
    <source>
        <dbReference type="Proteomes" id="UP000297472"/>
    </source>
</evidence>
<keyword evidence="3" id="KW-1185">Reference proteome</keyword>
<evidence type="ECO:0000256" key="1">
    <source>
        <dbReference type="SAM" id="SignalP"/>
    </source>
</evidence>
<proteinExistence type="predicted"/>
<organism evidence="2 3">
    <name type="scientific">Cryobacterium cryoconiti</name>
    <dbReference type="NCBI Taxonomy" id="1259239"/>
    <lineage>
        <taxon>Bacteria</taxon>
        <taxon>Bacillati</taxon>
        <taxon>Actinomycetota</taxon>
        <taxon>Actinomycetes</taxon>
        <taxon>Micrococcales</taxon>
        <taxon>Microbacteriaceae</taxon>
        <taxon>Cryobacterium</taxon>
    </lineage>
</organism>
<dbReference type="AlphaFoldDB" id="A0A4Y8JZC8"/>
<dbReference type="RefSeq" id="WP_134423728.1">
    <property type="nucleotide sequence ID" value="NZ_SOHA01000006.1"/>
</dbReference>
<gene>
    <name evidence="2" type="ORF">E3T49_04305</name>
</gene>
<protein>
    <submittedName>
        <fullName evidence="2">Uncharacterized protein</fullName>
    </submittedName>
</protein>
<comment type="caution">
    <text evidence="2">The sequence shown here is derived from an EMBL/GenBank/DDBJ whole genome shotgun (WGS) entry which is preliminary data.</text>
</comment>
<accession>A0A4Y8JZC8</accession>
<dbReference type="Proteomes" id="UP000297472">
    <property type="component" value="Unassembled WGS sequence"/>
</dbReference>
<feature type="chain" id="PRO_5038348084" evidence="1">
    <location>
        <begin position="31"/>
        <end position="218"/>
    </location>
</feature>
<feature type="signal peptide" evidence="1">
    <location>
        <begin position="1"/>
        <end position="30"/>
    </location>
</feature>
<dbReference type="PROSITE" id="PS51257">
    <property type="entry name" value="PROKAR_LIPOPROTEIN"/>
    <property type="match status" value="1"/>
</dbReference>